<dbReference type="AlphaFoldDB" id="D8SA62"/>
<dbReference type="KEGG" id="smo:SELMODRAFT_419977"/>
<dbReference type="PANTHER" id="PTHR31516">
    <property type="entry name" value="STABILIZER OF AXONEMAL MICROTUBULES 2"/>
    <property type="match status" value="1"/>
</dbReference>
<dbReference type="HOGENOM" id="CLU_695213_0_0_1"/>
<reference evidence="3 4" key="1">
    <citation type="journal article" date="2011" name="Science">
        <title>The Selaginella genome identifies genetic changes associated with the evolution of vascular plants.</title>
        <authorList>
            <person name="Banks J.A."/>
            <person name="Nishiyama T."/>
            <person name="Hasebe M."/>
            <person name="Bowman J.L."/>
            <person name="Gribskov M."/>
            <person name="dePamphilis C."/>
            <person name="Albert V.A."/>
            <person name="Aono N."/>
            <person name="Aoyama T."/>
            <person name="Ambrose B.A."/>
            <person name="Ashton N.W."/>
            <person name="Axtell M.J."/>
            <person name="Barker E."/>
            <person name="Barker M.S."/>
            <person name="Bennetzen J.L."/>
            <person name="Bonawitz N.D."/>
            <person name="Chapple C."/>
            <person name="Cheng C."/>
            <person name="Correa L.G."/>
            <person name="Dacre M."/>
            <person name="DeBarry J."/>
            <person name="Dreyer I."/>
            <person name="Elias M."/>
            <person name="Engstrom E.M."/>
            <person name="Estelle M."/>
            <person name="Feng L."/>
            <person name="Finet C."/>
            <person name="Floyd S.K."/>
            <person name="Frommer W.B."/>
            <person name="Fujita T."/>
            <person name="Gramzow L."/>
            <person name="Gutensohn M."/>
            <person name="Harholt J."/>
            <person name="Hattori M."/>
            <person name="Heyl A."/>
            <person name="Hirai T."/>
            <person name="Hiwatashi Y."/>
            <person name="Ishikawa M."/>
            <person name="Iwata M."/>
            <person name="Karol K.G."/>
            <person name="Koehler B."/>
            <person name="Kolukisaoglu U."/>
            <person name="Kubo M."/>
            <person name="Kurata T."/>
            <person name="Lalonde S."/>
            <person name="Li K."/>
            <person name="Li Y."/>
            <person name="Litt A."/>
            <person name="Lyons E."/>
            <person name="Manning G."/>
            <person name="Maruyama T."/>
            <person name="Michael T.P."/>
            <person name="Mikami K."/>
            <person name="Miyazaki S."/>
            <person name="Morinaga S."/>
            <person name="Murata T."/>
            <person name="Mueller-Roeber B."/>
            <person name="Nelson D.R."/>
            <person name="Obara M."/>
            <person name="Oguri Y."/>
            <person name="Olmstead R.G."/>
            <person name="Onodera N."/>
            <person name="Petersen B.L."/>
            <person name="Pils B."/>
            <person name="Prigge M."/>
            <person name="Rensing S.A."/>
            <person name="Riano-Pachon D.M."/>
            <person name="Roberts A.W."/>
            <person name="Sato Y."/>
            <person name="Scheller H.V."/>
            <person name="Schulz B."/>
            <person name="Schulz C."/>
            <person name="Shakirov E.V."/>
            <person name="Shibagaki N."/>
            <person name="Shinohara N."/>
            <person name="Shippen D.E."/>
            <person name="Soerensen I."/>
            <person name="Sotooka R."/>
            <person name="Sugimoto N."/>
            <person name="Sugita M."/>
            <person name="Sumikawa N."/>
            <person name="Tanurdzic M."/>
            <person name="Theissen G."/>
            <person name="Ulvskov P."/>
            <person name="Wakazuki S."/>
            <person name="Weng J.K."/>
            <person name="Willats W.W."/>
            <person name="Wipf D."/>
            <person name="Wolf P.G."/>
            <person name="Yang L."/>
            <person name="Zimmer A.D."/>
            <person name="Zhu Q."/>
            <person name="Mitros T."/>
            <person name="Hellsten U."/>
            <person name="Loque D."/>
            <person name="Otillar R."/>
            <person name="Salamov A."/>
            <person name="Schmutz J."/>
            <person name="Shapiro H."/>
            <person name="Lindquist E."/>
            <person name="Lucas S."/>
            <person name="Rokhsar D."/>
            <person name="Grigoriev I.V."/>
        </authorList>
    </citation>
    <scope>NUCLEOTIDE SEQUENCE [LARGE SCALE GENOMIC DNA]</scope>
</reference>
<comment type="similarity">
    <text evidence="1">Belongs to the FAM154 family.</text>
</comment>
<dbReference type="STRING" id="88036.D8SA62"/>
<name>D8SA62_SELML</name>
<evidence type="ECO:0000313" key="3">
    <source>
        <dbReference type="EMBL" id="EFJ18543.1"/>
    </source>
</evidence>
<dbReference type="InterPro" id="IPR033336">
    <property type="entry name" value="SAXO1/2"/>
</dbReference>
<feature type="region of interest" description="Disordered" evidence="2">
    <location>
        <begin position="63"/>
        <end position="112"/>
    </location>
</feature>
<accession>D8SA62</accession>
<dbReference type="EMBL" id="GL377609">
    <property type="protein sequence ID" value="EFJ18543.1"/>
    <property type="molecule type" value="Genomic_DNA"/>
</dbReference>
<evidence type="ECO:0000256" key="2">
    <source>
        <dbReference type="SAM" id="MobiDB-lite"/>
    </source>
</evidence>
<dbReference type="InParanoid" id="D8SA62"/>
<organism evidence="4">
    <name type="scientific">Selaginella moellendorffii</name>
    <name type="common">Spikemoss</name>
    <dbReference type="NCBI Taxonomy" id="88036"/>
    <lineage>
        <taxon>Eukaryota</taxon>
        <taxon>Viridiplantae</taxon>
        <taxon>Streptophyta</taxon>
        <taxon>Embryophyta</taxon>
        <taxon>Tracheophyta</taxon>
        <taxon>Lycopodiopsida</taxon>
        <taxon>Selaginellales</taxon>
        <taxon>Selaginellaceae</taxon>
        <taxon>Selaginella</taxon>
    </lineage>
</organism>
<gene>
    <name evidence="3" type="ORF">SELMODRAFT_419977</name>
</gene>
<dbReference type="PANTHER" id="PTHR31516:SF17">
    <property type="entry name" value="STABILIZER OF AXONEMAL MICROTUBULES 2"/>
    <property type="match status" value="1"/>
</dbReference>
<dbReference type="GO" id="GO:0008017">
    <property type="term" value="F:microtubule binding"/>
    <property type="evidence" value="ECO:0000318"/>
    <property type="project" value="GO_Central"/>
</dbReference>
<dbReference type="eggNOG" id="ENOG502R8J1">
    <property type="taxonomic scope" value="Eukaryota"/>
</dbReference>
<proteinExistence type="inferred from homology"/>
<protein>
    <submittedName>
        <fullName evidence="3">Uncharacterized protein</fullName>
    </submittedName>
</protein>
<evidence type="ECO:0000256" key="1">
    <source>
        <dbReference type="ARBA" id="ARBA00008738"/>
    </source>
</evidence>
<dbReference type="Gramene" id="EFJ18543">
    <property type="protein sequence ID" value="EFJ18543"/>
    <property type="gene ID" value="SELMODRAFT_419977"/>
</dbReference>
<feature type="region of interest" description="Disordered" evidence="2">
    <location>
        <begin position="199"/>
        <end position="245"/>
    </location>
</feature>
<sequence length="397" mass="44895">MATFLEEPKASTSGGGGGGSRKSECMCVVCTCGLHKCPSRETNPYDPNILSEYGERYPEWPISKRLPHKPPPACKDDGPFDDNTTYKLDYGKKTMPKRAPMRPPAREQDTGPFVDATTYKVDYWDKSKEQKPARRAEKPHKVESGQFYDETTYGVGYCPKQMPKRCAPQKHGCSLGNSGAKFVDETTYNVGFQDWKVKRPVRGGPTRSAPPPQKFDGDTTYNIDFTRPPPRLVSPPRGKRKEKSIRSPTLLKRLLIKCLGLYINVRTSCVLGIDQQDLGAVQKRSYSANSYQLQWLDCGRPTTMPLALSRLYPRGLHTVNFSSMKLKNTCTKREWTLKIILNIPVDLVDCLSKLIDVKFLEQVIQRAHHESSLEFQPNQFDSPAATETYKSFLENKL</sequence>
<dbReference type="GO" id="GO:0005856">
    <property type="term" value="C:cytoskeleton"/>
    <property type="evidence" value="ECO:0000318"/>
    <property type="project" value="GO_Central"/>
</dbReference>
<keyword evidence="4" id="KW-1185">Reference proteome</keyword>
<evidence type="ECO:0000313" key="4">
    <source>
        <dbReference type="Proteomes" id="UP000001514"/>
    </source>
</evidence>
<feature type="region of interest" description="Disordered" evidence="2">
    <location>
        <begin position="1"/>
        <end position="22"/>
    </location>
</feature>
<dbReference type="Proteomes" id="UP000001514">
    <property type="component" value="Unassembled WGS sequence"/>
</dbReference>